<evidence type="ECO:0000256" key="9">
    <source>
        <dbReference type="ARBA" id="ARBA00022801"/>
    </source>
</evidence>
<evidence type="ECO:0000256" key="6">
    <source>
        <dbReference type="ARBA" id="ARBA00022722"/>
    </source>
</evidence>
<dbReference type="PANTHER" id="PTHR10185:SF16">
    <property type="entry name" value="5'-3' EXONUCLEASE PLD3"/>
    <property type="match status" value="1"/>
</dbReference>
<evidence type="ECO:0000256" key="13">
    <source>
        <dbReference type="ARBA" id="ARBA00022968"/>
    </source>
</evidence>
<dbReference type="InterPro" id="IPR050874">
    <property type="entry name" value="Diverse_PLD-related"/>
</dbReference>
<evidence type="ECO:0000256" key="29">
    <source>
        <dbReference type="ARBA" id="ARBA00049871"/>
    </source>
</evidence>
<keyword evidence="13" id="KW-0735">Signal-anchor</keyword>
<keyword evidence="40" id="KW-1185">Reference proteome</keyword>
<evidence type="ECO:0000313" key="40">
    <source>
        <dbReference type="Proteomes" id="UP000001811"/>
    </source>
</evidence>
<comment type="catalytic activity">
    <reaction evidence="31">
        <text>a 5'-end 5'-dephospho-2'-deoxyribonucleotidyl-2'-deoxyribonucleotide in single-stranded DNA + H2O = a 5'-end dephospho-2'-deoxyribonucleoside in single-stranded DNA + a 2'-deoxyribonucleoside 3'-phosphate + H(+)</text>
        <dbReference type="Rhea" id="RHEA:81379"/>
        <dbReference type="Rhea" id="RHEA-COMP:19701"/>
        <dbReference type="Rhea" id="RHEA-COMP:19702"/>
        <dbReference type="ChEBI" id="CHEBI:15377"/>
        <dbReference type="ChEBI" id="CHEBI:15378"/>
        <dbReference type="ChEBI" id="CHEBI:131705"/>
        <dbReference type="ChEBI" id="CHEBI:136416"/>
        <dbReference type="ChEBI" id="CHEBI:231873"/>
    </reaction>
    <physiologicalReaction direction="left-to-right" evidence="31">
        <dbReference type="Rhea" id="RHEA:81380"/>
    </physiologicalReaction>
</comment>
<evidence type="ECO:0000256" key="26">
    <source>
        <dbReference type="ARBA" id="ARBA00039059"/>
    </source>
</evidence>
<evidence type="ECO:0000256" key="33">
    <source>
        <dbReference type="ARBA" id="ARBA00049916"/>
    </source>
</evidence>
<organism evidence="39 40">
    <name type="scientific">Oryctolagus cuniculus</name>
    <name type="common">Rabbit</name>
    <dbReference type="NCBI Taxonomy" id="9986"/>
    <lineage>
        <taxon>Eukaryota</taxon>
        <taxon>Metazoa</taxon>
        <taxon>Chordata</taxon>
        <taxon>Craniata</taxon>
        <taxon>Vertebrata</taxon>
        <taxon>Euteleostomi</taxon>
        <taxon>Mammalia</taxon>
        <taxon>Eutheria</taxon>
        <taxon>Euarchontoglires</taxon>
        <taxon>Glires</taxon>
        <taxon>Lagomorpha</taxon>
        <taxon>Leporidae</taxon>
        <taxon>Oryctolagus</taxon>
    </lineage>
</organism>
<feature type="transmembrane region" description="Helical" evidence="37">
    <location>
        <begin position="158"/>
        <end position="180"/>
    </location>
</feature>
<keyword evidence="7" id="KW-0677">Repeat</keyword>
<dbReference type="FunFam" id="3.30.870.10:FF:000013">
    <property type="entry name" value="phospholipase D3 isoform X1"/>
    <property type="match status" value="1"/>
</dbReference>
<dbReference type="AlphaFoldDB" id="A0A5F9C396"/>
<dbReference type="GO" id="GO:0005789">
    <property type="term" value="C:endoplasmic reticulum membrane"/>
    <property type="evidence" value="ECO:0007669"/>
    <property type="project" value="UniProtKB-SubCell"/>
</dbReference>
<evidence type="ECO:0000256" key="30">
    <source>
        <dbReference type="ARBA" id="ARBA00049873"/>
    </source>
</evidence>
<evidence type="ECO:0000256" key="2">
    <source>
        <dbReference type="ARBA" id="ARBA00004323"/>
    </source>
</evidence>
<evidence type="ECO:0000256" key="21">
    <source>
        <dbReference type="ARBA" id="ARBA00023228"/>
    </source>
</evidence>
<evidence type="ECO:0000256" key="23">
    <source>
        <dbReference type="ARBA" id="ARBA00035759"/>
    </source>
</evidence>
<dbReference type="GO" id="GO:0006629">
    <property type="term" value="P:lipid metabolic process"/>
    <property type="evidence" value="ECO:0007669"/>
    <property type="project" value="UniProtKB-KW"/>
</dbReference>
<dbReference type="GO" id="GO:0014902">
    <property type="term" value="P:myotube differentiation"/>
    <property type="evidence" value="ECO:0007669"/>
    <property type="project" value="Ensembl"/>
</dbReference>
<dbReference type="PANTHER" id="PTHR10185">
    <property type="entry name" value="PHOSPHOLIPASE D - RELATED"/>
    <property type="match status" value="1"/>
</dbReference>
<dbReference type="Gene3D" id="3.30.870.10">
    <property type="entry name" value="Endonuclease Chain A"/>
    <property type="match status" value="2"/>
</dbReference>
<dbReference type="CDD" id="cd09144">
    <property type="entry name" value="PLDc_vPLD3_1"/>
    <property type="match status" value="1"/>
</dbReference>
<feature type="domain" description="PLD phosphodiesterase" evidence="38">
    <location>
        <begin position="316"/>
        <end position="343"/>
    </location>
</feature>
<evidence type="ECO:0000256" key="3">
    <source>
        <dbReference type="ARBA" id="ARBA00004648"/>
    </source>
</evidence>
<protein>
    <recommendedName>
        <fullName evidence="27">5'-3' exonuclease PLD3</fullName>
        <ecNumber evidence="26">3.1.16.1</ecNumber>
    </recommendedName>
    <alternativeName>
        <fullName evidence="36">(S,S)-bis(monoacylglycero)phosphate synthase PLD3</fullName>
    </alternativeName>
    <alternativeName>
        <fullName evidence="28">Phospholipase D3</fullName>
    </alternativeName>
</protein>
<keyword evidence="8" id="KW-0967">Endosome</keyword>
<comment type="catalytic activity">
    <reaction evidence="30">
        <text>a ribonucleoside 3'-phosphate-2'-3'-cyclophospho-GMP + H2O = a ribonucleoside 3'-phosphate + 2',3'-cyclophospho-GMP + H(+)</text>
        <dbReference type="Rhea" id="RHEA:81319"/>
        <dbReference type="ChEBI" id="CHEBI:13197"/>
        <dbReference type="ChEBI" id="CHEBI:15377"/>
        <dbReference type="ChEBI" id="CHEBI:15378"/>
        <dbReference type="ChEBI" id="CHEBI:60837"/>
        <dbReference type="ChEBI" id="CHEBI:231870"/>
    </reaction>
    <physiologicalReaction direction="left-to-right" evidence="30">
        <dbReference type="Rhea" id="RHEA:81320"/>
    </physiologicalReaction>
</comment>
<reference evidence="39" key="3">
    <citation type="submission" date="2025-09" db="UniProtKB">
        <authorList>
            <consortium name="Ensembl"/>
        </authorList>
    </citation>
    <scope>IDENTIFICATION</scope>
    <source>
        <strain evidence="39">Thorbecke</strain>
    </source>
</reference>
<comment type="subunit">
    <text evidence="35">Homodimer. Interacts with APP.</text>
</comment>
<keyword evidence="5 37" id="KW-0812">Transmembrane</keyword>
<evidence type="ECO:0000259" key="38">
    <source>
        <dbReference type="PROSITE" id="PS50035"/>
    </source>
</evidence>
<evidence type="ECO:0000256" key="12">
    <source>
        <dbReference type="ARBA" id="ARBA00022859"/>
    </source>
</evidence>
<dbReference type="EC" id="3.1.16.1" evidence="26"/>
<comment type="catalytic activity">
    <reaction evidence="33">
        <text>a 5'-end 5'-phospho-2'-deoxyribonucleotide in single-stranded DNA + H2O = a 5'-end 5'-dephospho-2'-deoxyribonucleotide in single-stranded DNA + phosphate</text>
        <dbReference type="Rhea" id="RHEA:82335"/>
        <dbReference type="Rhea" id="RHEA-COMP:19868"/>
        <dbReference type="Rhea" id="RHEA-COMP:19869"/>
        <dbReference type="ChEBI" id="CHEBI:15377"/>
        <dbReference type="ChEBI" id="CHEBI:43474"/>
        <dbReference type="ChEBI" id="CHEBI:136412"/>
        <dbReference type="ChEBI" id="CHEBI:136416"/>
    </reaction>
    <physiologicalReaction direction="left-to-right" evidence="33">
        <dbReference type="Rhea" id="RHEA:82336"/>
    </physiologicalReaction>
</comment>
<dbReference type="GeneTree" id="ENSGT00950000183059"/>
<proteinExistence type="inferred from homology"/>
<evidence type="ECO:0000256" key="22">
    <source>
        <dbReference type="ARBA" id="ARBA00023264"/>
    </source>
</evidence>
<keyword evidence="16" id="KW-0443">Lipid metabolism</keyword>
<feature type="domain" description="PLD phosphodiesterase" evidence="38">
    <location>
        <begin position="531"/>
        <end position="557"/>
    </location>
</feature>
<dbReference type="GO" id="GO:1900015">
    <property type="term" value="P:regulation of cytokine production involved in inflammatory response"/>
    <property type="evidence" value="ECO:0007669"/>
    <property type="project" value="Ensembl"/>
</dbReference>
<dbReference type="GO" id="GO:0002376">
    <property type="term" value="P:immune system process"/>
    <property type="evidence" value="ECO:0007669"/>
    <property type="project" value="UniProtKB-KW"/>
</dbReference>
<dbReference type="InParanoid" id="A0A5F9C396"/>
<evidence type="ECO:0000256" key="5">
    <source>
        <dbReference type="ARBA" id="ARBA00022692"/>
    </source>
</evidence>
<keyword evidence="6" id="KW-0540">Nuclease</keyword>
<evidence type="ECO:0000256" key="18">
    <source>
        <dbReference type="ARBA" id="ARBA00023157"/>
    </source>
</evidence>
<dbReference type="Proteomes" id="UP000001811">
    <property type="component" value="Unplaced"/>
</dbReference>
<dbReference type="GO" id="GO:0000139">
    <property type="term" value="C:Golgi membrane"/>
    <property type="evidence" value="ECO:0007669"/>
    <property type="project" value="UniProtKB-SubCell"/>
</dbReference>
<evidence type="ECO:0000256" key="28">
    <source>
        <dbReference type="ARBA" id="ARBA00041681"/>
    </source>
</evidence>
<keyword evidence="17 37" id="KW-0472">Membrane</keyword>
<evidence type="ECO:0000256" key="24">
    <source>
        <dbReference type="ARBA" id="ARBA00037797"/>
    </source>
</evidence>
<gene>
    <name evidence="39" type="primary">PLD3</name>
</gene>
<dbReference type="GO" id="GO:0043202">
    <property type="term" value="C:lysosomal lumen"/>
    <property type="evidence" value="ECO:0007669"/>
    <property type="project" value="UniProtKB-SubCell"/>
</dbReference>
<evidence type="ECO:0000256" key="16">
    <source>
        <dbReference type="ARBA" id="ARBA00023098"/>
    </source>
</evidence>
<evidence type="ECO:0000256" key="31">
    <source>
        <dbReference type="ARBA" id="ARBA00049874"/>
    </source>
</evidence>
<dbReference type="GO" id="GO:0031902">
    <property type="term" value="C:late endosome membrane"/>
    <property type="evidence" value="ECO:0007669"/>
    <property type="project" value="UniProtKB-SubCell"/>
</dbReference>
<evidence type="ECO:0000256" key="25">
    <source>
        <dbReference type="ARBA" id="ARBA00037858"/>
    </source>
</evidence>
<dbReference type="Pfam" id="PF13918">
    <property type="entry name" value="PLDc_3"/>
    <property type="match status" value="1"/>
</dbReference>
<comment type="catalytic activity">
    <reaction evidence="23">
        <text>Exonucleolytic cleavage in the 5'- to 3'-direction to yield nucleoside 3'-phosphates.</text>
        <dbReference type="EC" id="3.1.16.1"/>
    </reaction>
</comment>
<keyword evidence="18" id="KW-1015">Disulfide bond</keyword>
<evidence type="ECO:0000256" key="36">
    <source>
        <dbReference type="ARBA" id="ARBA00050052"/>
    </source>
</evidence>
<sequence length="610" mass="67155">MREGAAERWEESRGVRLCEISKSQLTGQQLPPFGVAGRVPVAPVITGKQRQGMPVCFRSCPGTCLLLFPSWGTPTHPPYCLSPADPLAATRRDEAETDVPGGEWMGAGWGGAGGRGGREPTSALVPVLQLKVPAEEPAGELPINELEAWKAAEKKARWVLLVLILAVVGFGALMTQLFLWEYGDLHLFGPNQRPAPCYDPCEAVLVESIPEGLDFPNASTGNPSTSQAWRGLLASAHSSLDIASFYWTLTNNDTHTQEPSAQQGEDILRQLQSLAPRGVQVRIAVSKPNGPQPQADLQALLQSGAQVRMVDMQKLTHGVLHTKFWVVDQTHFYLGSANMDWRSLTQVKELGVVLYNCSCLARDLTKIFEAYWFLGQAGSSIPSTWPRPYDTRYNQETPMEICLNGTPALAYLASAPPPLCPSGRTPDLKALLNVVDSARSFIYIAVMNYLPTMEFSHPRRFWPAIDDGLRRAAYERNVKVRLLVSCWGHSEPAMRAFLLSLAALRDNHTHSDIQVKLFVVPADEAQARIPYARVNHNKYMVTERASYIGTSNWSGSYFTETAGASLLLTQNGRGGLRSQLEAVFLRDWESPYSHDLSTQADSVGNACRLL</sequence>
<evidence type="ECO:0000256" key="19">
    <source>
        <dbReference type="ARBA" id="ARBA00023180"/>
    </source>
</evidence>
<evidence type="ECO:0000256" key="32">
    <source>
        <dbReference type="ARBA" id="ARBA00049884"/>
    </source>
</evidence>
<evidence type="ECO:0000256" key="34">
    <source>
        <dbReference type="ARBA" id="ARBA00049926"/>
    </source>
</evidence>
<dbReference type="STRING" id="9986.ENSOCUP00000028260"/>
<dbReference type="SUPFAM" id="SSF56024">
    <property type="entry name" value="Phospholipase D/nuclease"/>
    <property type="match status" value="2"/>
</dbReference>
<evidence type="ECO:0000256" key="15">
    <source>
        <dbReference type="ARBA" id="ARBA00023034"/>
    </source>
</evidence>
<dbReference type="GO" id="GO:0006954">
    <property type="term" value="P:inflammatory response"/>
    <property type="evidence" value="ECO:0007669"/>
    <property type="project" value="UniProtKB-KW"/>
</dbReference>
<evidence type="ECO:0000256" key="37">
    <source>
        <dbReference type="SAM" id="Phobius"/>
    </source>
</evidence>
<name>A0A5F9C396_RABIT</name>
<comment type="similarity">
    <text evidence="4">Belongs to the phospholipase D family.</text>
</comment>
<dbReference type="GO" id="GO:0005765">
    <property type="term" value="C:lysosomal membrane"/>
    <property type="evidence" value="ECO:0007669"/>
    <property type="project" value="Ensembl"/>
</dbReference>
<keyword evidence="9" id="KW-0378">Hydrolase</keyword>
<keyword evidence="21" id="KW-0458">Lysosome</keyword>
<keyword evidence="10" id="KW-0256">Endoplasmic reticulum</keyword>
<keyword evidence="22" id="KW-1208">Phospholipid metabolism</keyword>
<evidence type="ECO:0000256" key="10">
    <source>
        <dbReference type="ARBA" id="ARBA00022824"/>
    </source>
</evidence>
<comment type="subcellular location">
    <subcellularLocation>
        <location evidence="25">Early endosome membrane</location>
        <topology evidence="25">Single-pass type II membrane protein</topology>
    </subcellularLocation>
    <subcellularLocation>
        <location evidence="3">Endoplasmic reticulum membrane</location>
        <topology evidence="3">Single-pass type II membrane protein</topology>
    </subcellularLocation>
    <subcellularLocation>
        <location evidence="2">Golgi apparatus membrane</location>
        <topology evidence="2">Single-pass type II membrane protein</topology>
    </subcellularLocation>
    <subcellularLocation>
        <location evidence="24">Late endosome membrane</location>
        <topology evidence="24">Single-pass type II membrane protein</topology>
    </subcellularLocation>
    <subcellularLocation>
        <location evidence="1">Lysosome lumen</location>
    </subcellularLocation>
</comment>
<dbReference type="FunCoup" id="A0A5F9C396">
    <property type="interactions" value="273"/>
</dbReference>
<keyword evidence="20" id="KW-0395">Inflammatory response</keyword>
<dbReference type="FunFam" id="3.30.870.10:FF:000019">
    <property type="entry name" value="phospholipase D3 isoform X1"/>
    <property type="match status" value="1"/>
</dbReference>
<evidence type="ECO:0000256" key="27">
    <source>
        <dbReference type="ARBA" id="ARBA00039647"/>
    </source>
</evidence>
<dbReference type="InterPro" id="IPR001736">
    <property type="entry name" value="PLipase_D/transphosphatidylase"/>
</dbReference>
<accession>A0A5F9C396</accession>
<dbReference type="GO" id="GO:0031901">
    <property type="term" value="C:early endosome membrane"/>
    <property type="evidence" value="ECO:0007669"/>
    <property type="project" value="UniProtKB-SubCell"/>
</dbReference>
<evidence type="ECO:0000256" key="1">
    <source>
        <dbReference type="ARBA" id="ARBA00004227"/>
    </source>
</evidence>
<reference evidence="39" key="2">
    <citation type="submission" date="2025-08" db="UniProtKB">
        <authorList>
            <consortium name="Ensembl"/>
        </authorList>
    </citation>
    <scope>IDENTIFICATION</scope>
    <source>
        <strain evidence="39">Thorbecke</strain>
    </source>
</reference>
<dbReference type="GO" id="GO:0045145">
    <property type="term" value="F:single-stranded DNA 5'-3' DNA exonuclease activity"/>
    <property type="evidence" value="ECO:0007669"/>
    <property type="project" value="Ensembl"/>
</dbReference>
<keyword evidence="19" id="KW-0325">Glycoprotein</keyword>
<evidence type="ECO:0000256" key="17">
    <source>
        <dbReference type="ARBA" id="ARBA00023136"/>
    </source>
</evidence>
<evidence type="ECO:0000256" key="8">
    <source>
        <dbReference type="ARBA" id="ARBA00022753"/>
    </source>
</evidence>
<evidence type="ECO:0000256" key="11">
    <source>
        <dbReference type="ARBA" id="ARBA00022839"/>
    </source>
</evidence>
<evidence type="ECO:0000256" key="35">
    <source>
        <dbReference type="ARBA" id="ARBA00049996"/>
    </source>
</evidence>
<dbReference type="SMART" id="SM00155">
    <property type="entry name" value="PLDc"/>
    <property type="match status" value="2"/>
</dbReference>
<reference evidence="39 40" key="1">
    <citation type="journal article" date="2011" name="Nature">
        <title>A high-resolution map of human evolutionary constraint using 29 mammals.</title>
        <authorList>
            <person name="Lindblad-Toh K."/>
            <person name="Garber M."/>
            <person name="Zuk O."/>
            <person name="Lin M.F."/>
            <person name="Parker B.J."/>
            <person name="Washietl S."/>
            <person name="Kheradpour P."/>
            <person name="Ernst J."/>
            <person name="Jordan G."/>
            <person name="Mauceli E."/>
            <person name="Ward L.D."/>
            <person name="Lowe C.B."/>
            <person name="Holloway A.K."/>
            <person name="Clamp M."/>
            <person name="Gnerre S."/>
            <person name="Alfoldi J."/>
            <person name="Beal K."/>
            <person name="Chang J."/>
            <person name="Clawson H."/>
            <person name="Cuff J."/>
            <person name="Di Palma F."/>
            <person name="Fitzgerald S."/>
            <person name="Flicek P."/>
            <person name="Guttman M."/>
            <person name="Hubisz M.J."/>
            <person name="Jaffe D.B."/>
            <person name="Jungreis I."/>
            <person name="Kent W.J."/>
            <person name="Kostka D."/>
            <person name="Lara M."/>
            <person name="Martins A.L."/>
            <person name="Massingham T."/>
            <person name="Moltke I."/>
            <person name="Raney B.J."/>
            <person name="Rasmussen M.D."/>
            <person name="Robinson J."/>
            <person name="Stark A."/>
            <person name="Vilella A.J."/>
            <person name="Wen J."/>
            <person name="Xie X."/>
            <person name="Zody M.C."/>
            <person name="Baldwin J."/>
            <person name="Bloom T."/>
            <person name="Chin C.W."/>
            <person name="Heiman D."/>
            <person name="Nicol R."/>
            <person name="Nusbaum C."/>
            <person name="Young S."/>
            <person name="Wilkinson J."/>
            <person name="Worley K.C."/>
            <person name="Kovar C.L."/>
            <person name="Muzny D.M."/>
            <person name="Gibbs R.A."/>
            <person name="Cree A."/>
            <person name="Dihn H.H."/>
            <person name="Fowler G."/>
            <person name="Jhangiani S."/>
            <person name="Joshi V."/>
            <person name="Lee S."/>
            <person name="Lewis L.R."/>
            <person name="Nazareth L.V."/>
            <person name="Okwuonu G."/>
            <person name="Santibanez J."/>
            <person name="Warren W.C."/>
            <person name="Mardis E.R."/>
            <person name="Weinstock G.M."/>
            <person name="Wilson R.K."/>
            <person name="Delehaunty K."/>
            <person name="Dooling D."/>
            <person name="Fronik C."/>
            <person name="Fulton L."/>
            <person name="Fulton B."/>
            <person name="Graves T."/>
            <person name="Minx P."/>
            <person name="Sodergren E."/>
            <person name="Birney E."/>
            <person name="Margulies E.H."/>
            <person name="Herrero J."/>
            <person name="Green E.D."/>
            <person name="Haussler D."/>
            <person name="Siepel A."/>
            <person name="Goldman N."/>
            <person name="Pollard K.S."/>
            <person name="Pedersen J.S."/>
            <person name="Lander E.S."/>
            <person name="Kellis M."/>
        </authorList>
    </citation>
    <scope>NUCLEOTIDE SEQUENCE [LARGE SCALE GENOMIC DNA]</scope>
    <source>
        <strain evidence="40">Thorbecke</strain>
    </source>
</reference>
<dbReference type="InterPro" id="IPR032803">
    <property type="entry name" value="PLDc_3"/>
</dbReference>
<comment type="catalytic activity">
    <reaction evidence="34">
        <text>an (R,S)-glycero-3-phospho-(3'-acyl-1'-glycerol) + a 1-acyl-sn-glycerol = a 3-acyl-sn-glycero-1-phospho-(3'-acyl-1'-sn-glycerol) + glycerol</text>
        <dbReference type="Rhea" id="RHEA:82563"/>
        <dbReference type="ChEBI" id="CHEBI:17754"/>
        <dbReference type="ChEBI" id="CHEBI:64683"/>
        <dbReference type="ChEBI" id="CHEBI:77717"/>
        <dbReference type="ChEBI" id="CHEBI:232393"/>
    </reaction>
    <physiologicalReaction direction="left-to-right" evidence="34">
        <dbReference type="Rhea" id="RHEA:82564"/>
    </physiologicalReaction>
</comment>
<evidence type="ECO:0000256" key="7">
    <source>
        <dbReference type="ARBA" id="ARBA00022737"/>
    </source>
</evidence>
<comment type="catalytic activity">
    <reaction evidence="32">
        <text>a 5'-end 5'-dephospho-ribonucleotidyl-ribonucleotide-RNA + H2O = a ribonucleoside 3'-phosphate + a 5'-end dephospho-ribonucleoside-RNA + H(+)</text>
        <dbReference type="Rhea" id="RHEA:81375"/>
        <dbReference type="Rhea" id="RHEA-COMP:13936"/>
        <dbReference type="Rhea" id="RHEA-COMP:19670"/>
        <dbReference type="ChEBI" id="CHEBI:13197"/>
        <dbReference type="ChEBI" id="CHEBI:15377"/>
        <dbReference type="ChEBI" id="CHEBI:15378"/>
        <dbReference type="ChEBI" id="CHEBI:138284"/>
        <dbReference type="ChEBI" id="CHEBI:231871"/>
    </reaction>
    <physiologicalReaction direction="left-to-right" evidence="32">
        <dbReference type="Rhea" id="RHEA:81376"/>
    </physiologicalReaction>
</comment>
<keyword evidence="12" id="KW-0391">Immunity</keyword>
<evidence type="ECO:0000256" key="4">
    <source>
        <dbReference type="ARBA" id="ARBA00008664"/>
    </source>
</evidence>
<evidence type="ECO:0000313" key="39">
    <source>
        <dbReference type="Ensembl" id="ENSOCUP00000028260.1"/>
    </source>
</evidence>
<keyword evidence="11" id="KW-0269">Exonuclease</keyword>
<dbReference type="Ensembl" id="ENSOCUT00000048596.1">
    <property type="protein sequence ID" value="ENSOCUP00000028260.1"/>
    <property type="gene ID" value="ENSOCUG00000025710.3"/>
</dbReference>
<keyword evidence="14 37" id="KW-1133">Transmembrane helix</keyword>
<dbReference type="Bgee" id="ENSOCUG00000025710">
    <property type="expression patterns" value="Expressed in brain and 17 other cell types or tissues"/>
</dbReference>
<evidence type="ECO:0000256" key="14">
    <source>
        <dbReference type="ARBA" id="ARBA00022989"/>
    </source>
</evidence>
<evidence type="ECO:0000256" key="20">
    <source>
        <dbReference type="ARBA" id="ARBA00023198"/>
    </source>
</evidence>
<comment type="catalytic activity">
    <reaction evidence="29">
        <text>3-lyso-sn-glycero-1-phospho-(3'-(9Z-octadecenoyl)-1'-sn-glycerol) + 1-(9Z-octadecenoyl)-sn-glycerol = 3-(9Z-octadecenoyl)-sn-glycero-1-phospho-(3'-(9Z-octadecenoyl)-1'-sn-glycerol) + glycerol</text>
        <dbReference type="Rhea" id="RHEA:82567"/>
        <dbReference type="ChEBI" id="CHEBI:17754"/>
        <dbReference type="ChEBI" id="CHEBI:75757"/>
        <dbReference type="ChEBI" id="CHEBI:139150"/>
        <dbReference type="ChEBI" id="CHEBI:232394"/>
    </reaction>
    <physiologicalReaction direction="left-to-right" evidence="29">
        <dbReference type="Rhea" id="RHEA:82568"/>
    </physiologicalReaction>
</comment>
<keyword evidence="15" id="KW-0333">Golgi apparatus</keyword>
<dbReference type="PROSITE" id="PS50035">
    <property type="entry name" value="PLD"/>
    <property type="match status" value="2"/>
</dbReference>